<reference evidence="2 3" key="1">
    <citation type="submission" date="2018-11" db="EMBL/GenBank/DDBJ databases">
        <authorList>
            <consortium name="Pathogen Informatics"/>
        </authorList>
    </citation>
    <scope>NUCLEOTIDE SEQUENCE [LARGE SCALE GENOMIC DNA]</scope>
</reference>
<sequence length="83" mass="9151">MQQASISNVAEKILFKKKDIRGISVAPVTPIRMKPSTMNWLMNRGFAAVAPRVLRPLTLRPQTPQPLEPQSLGPQSLGSESLE</sequence>
<dbReference type="AlphaFoldDB" id="A0A3P7FZC7"/>
<organism evidence="2 3">
    <name type="scientific">Wuchereria bancrofti</name>
    <dbReference type="NCBI Taxonomy" id="6293"/>
    <lineage>
        <taxon>Eukaryota</taxon>
        <taxon>Metazoa</taxon>
        <taxon>Ecdysozoa</taxon>
        <taxon>Nematoda</taxon>
        <taxon>Chromadorea</taxon>
        <taxon>Rhabditida</taxon>
        <taxon>Spirurina</taxon>
        <taxon>Spiruromorpha</taxon>
        <taxon>Filarioidea</taxon>
        <taxon>Onchocercidae</taxon>
        <taxon>Wuchereria</taxon>
    </lineage>
</organism>
<feature type="compositionally biased region" description="Polar residues" evidence="1">
    <location>
        <begin position="72"/>
        <end position="83"/>
    </location>
</feature>
<dbReference type="Proteomes" id="UP000270924">
    <property type="component" value="Unassembled WGS sequence"/>
</dbReference>
<dbReference type="InParanoid" id="A0A3P7FZC7"/>
<feature type="non-terminal residue" evidence="2">
    <location>
        <position position="83"/>
    </location>
</feature>
<proteinExistence type="predicted"/>
<keyword evidence="3" id="KW-1185">Reference proteome</keyword>
<dbReference type="OrthoDB" id="5862210at2759"/>
<accession>A0A3P7FZC7</accession>
<dbReference type="EMBL" id="UYWW01008602">
    <property type="protein sequence ID" value="VDM15898.1"/>
    <property type="molecule type" value="Genomic_DNA"/>
</dbReference>
<evidence type="ECO:0000313" key="3">
    <source>
        <dbReference type="Proteomes" id="UP000270924"/>
    </source>
</evidence>
<feature type="region of interest" description="Disordered" evidence="1">
    <location>
        <begin position="59"/>
        <end position="83"/>
    </location>
</feature>
<protein>
    <submittedName>
        <fullName evidence="2">Uncharacterized protein</fullName>
    </submittedName>
</protein>
<name>A0A3P7FZC7_WUCBA</name>
<evidence type="ECO:0000256" key="1">
    <source>
        <dbReference type="SAM" id="MobiDB-lite"/>
    </source>
</evidence>
<gene>
    <name evidence="2" type="ORF">WBA_LOCUS9164</name>
</gene>
<evidence type="ECO:0000313" key="2">
    <source>
        <dbReference type="EMBL" id="VDM15898.1"/>
    </source>
</evidence>